<accession>A0AAW8W2S2</accession>
<protein>
    <submittedName>
        <fullName evidence="2">Helix-turn-helix domain-containing protein</fullName>
    </submittedName>
</protein>
<evidence type="ECO:0000259" key="1">
    <source>
        <dbReference type="PROSITE" id="PS50943"/>
    </source>
</evidence>
<feature type="domain" description="HTH cro/C1-type" evidence="1">
    <location>
        <begin position="78"/>
        <end position="116"/>
    </location>
</feature>
<proteinExistence type="predicted"/>
<reference evidence="2" key="1">
    <citation type="submission" date="2023-08" db="EMBL/GenBank/DDBJ databases">
        <authorList>
            <person name="Page C.A."/>
            <person name="Perez-Diaz I.M."/>
        </authorList>
    </citation>
    <scope>NUCLEOTIDE SEQUENCE</scope>
    <source>
        <strain evidence="2">3.8.38</strain>
    </source>
</reference>
<evidence type="ECO:0000313" key="3">
    <source>
        <dbReference type="Proteomes" id="UP001254075"/>
    </source>
</evidence>
<dbReference type="RefSeq" id="WP_313844643.1">
    <property type="nucleotide sequence ID" value="NZ_JAVLAM010000001.1"/>
</dbReference>
<dbReference type="InterPro" id="IPR010982">
    <property type="entry name" value="Lambda_DNA-bd_dom_sf"/>
</dbReference>
<dbReference type="SMART" id="SM00530">
    <property type="entry name" value="HTH_XRE"/>
    <property type="match status" value="1"/>
</dbReference>
<dbReference type="Gene3D" id="1.10.260.40">
    <property type="entry name" value="lambda repressor-like DNA-binding domains"/>
    <property type="match status" value="1"/>
</dbReference>
<dbReference type="EMBL" id="JAVLAM010000001">
    <property type="protein sequence ID" value="MDT7013527.1"/>
    <property type="molecule type" value="Genomic_DNA"/>
</dbReference>
<dbReference type="CDD" id="cd00093">
    <property type="entry name" value="HTH_XRE"/>
    <property type="match status" value="1"/>
</dbReference>
<sequence>MKKRTFYNPETETKEEYTEVWKTESVSVKDIKDLLVTNHYWEDREGELWLDFEDPNENFRAAFNAYRRRKGYMEPQQIKDLRKRLGLDLRRFAERLGISYSKLSQIENNKRVQTLSQEVSFRKAQQDYQRQGFLTDYSATANVEKLLTVAIENGEPNSLKQPSEFYGLKTKPNERYFKITRRTGGVA</sequence>
<evidence type="ECO:0000313" key="2">
    <source>
        <dbReference type="EMBL" id="MDT7013527.1"/>
    </source>
</evidence>
<name>A0AAW8W2S2_9LACO</name>
<gene>
    <name evidence="2" type="ORF">RI532_03685</name>
</gene>
<dbReference type="SUPFAM" id="SSF47413">
    <property type="entry name" value="lambda repressor-like DNA-binding domains"/>
    <property type="match status" value="1"/>
</dbReference>
<comment type="caution">
    <text evidence="2">The sequence shown here is derived from an EMBL/GenBank/DDBJ whole genome shotgun (WGS) entry which is preliminary data.</text>
</comment>
<dbReference type="GO" id="GO:0003677">
    <property type="term" value="F:DNA binding"/>
    <property type="evidence" value="ECO:0007669"/>
    <property type="project" value="InterPro"/>
</dbReference>
<dbReference type="PROSITE" id="PS50943">
    <property type="entry name" value="HTH_CROC1"/>
    <property type="match status" value="1"/>
</dbReference>
<dbReference type="AlphaFoldDB" id="A0AAW8W2S2"/>
<dbReference type="Proteomes" id="UP001254075">
    <property type="component" value="Unassembled WGS sequence"/>
</dbReference>
<organism evidence="2 3">
    <name type="scientific">Levilactobacillus namurensis</name>
    <dbReference type="NCBI Taxonomy" id="380393"/>
    <lineage>
        <taxon>Bacteria</taxon>
        <taxon>Bacillati</taxon>
        <taxon>Bacillota</taxon>
        <taxon>Bacilli</taxon>
        <taxon>Lactobacillales</taxon>
        <taxon>Lactobacillaceae</taxon>
        <taxon>Levilactobacillus</taxon>
    </lineage>
</organism>
<dbReference type="Pfam" id="PF12844">
    <property type="entry name" value="HTH_19"/>
    <property type="match status" value="1"/>
</dbReference>
<dbReference type="InterPro" id="IPR001387">
    <property type="entry name" value="Cro/C1-type_HTH"/>
</dbReference>